<dbReference type="InterPro" id="IPR009962">
    <property type="entry name" value="DUF1488"/>
</dbReference>
<dbReference type="InterPro" id="IPR036692">
    <property type="entry name" value="Shew3726-like_sf"/>
</dbReference>
<dbReference type="STRING" id="1799789.AX660_08340"/>
<evidence type="ECO:0000313" key="2">
    <source>
        <dbReference type="Proteomes" id="UP000070299"/>
    </source>
</evidence>
<dbReference type="Proteomes" id="UP000070299">
    <property type="component" value="Unassembled WGS sequence"/>
</dbReference>
<dbReference type="Pfam" id="PF07369">
    <property type="entry name" value="DUF1488"/>
    <property type="match status" value="1"/>
</dbReference>
<proteinExistence type="predicted"/>
<accession>A0A136A457</accession>
<evidence type="ECO:0008006" key="3">
    <source>
        <dbReference type="Google" id="ProtNLM"/>
    </source>
</evidence>
<organism evidence="1 2">
    <name type="scientific">Paraglaciecola hydrolytica</name>
    <dbReference type="NCBI Taxonomy" id="1799789"/>
    <lineage>
        <taxon>Bacteria</taxon>
        <taxon>Pseudomonadati</taxon>
        <taxon>Pseudomonadota</taxon>
        <taxon>Gammaproteobacteria</taxon>
        <taxon>Alteromonadales</taxon>
        <taxon>Alteromonadaceae</taxon>
        <taxon>Paraglaciecola</taxon>
    </lineage>
</organism>
<dbReference type="Gene3D" id="3.30.160.140">
    <property type="entry name" value="Shew3726-like"/>
    <property type="match status" value="1"/>
</dbReference>
<evidence type="ECO:0000313" key="1">
    <source>
        <dbReference type="EMBL" id="KXI30004.1"/>
    </source>
</evidence>
<reference evidence="2" key="1">
    <citation type="submission" date="2016-02" db="EMBL/GenBank/DDBJ databases">
        <authorList>
            <person name="Schultz-Johansen M."/>
            <person name="Glaring M.A."/>
            <person name="Bech P.K."/>
            <person name="Stougaard P."/>
        </authorList>
    </citation>
    <scope>NUCLEOTIDE SEQUENCE [LARGE SCALE GENOMIC DNA]</scope>
    <source>
        <strain evidence="2">S66</strain>
    </source>
</reference>
<name>A0A136A457_9ALTE</name>
<dbReference type="SUPFAM" id="SSF160272">
    <property type="entry name" value="Shew3726-like"/>
    <property type="match status" value="1"/>
</dbReference>
<dbReference type="AlphaFoldDB" id="A0A136A457"/>
<protein>
    <recommendedName>
        <fullName evidence="3">DUF1488 domain-containing protein</fullName>
    </recommendedName>
</protein>
<dbReference type="EMBL" id="LSNE01000003">
    <property type="protein sequence ID" value="KXI30004.1"/>
    <property type="molecule type" value="Genomic_DNA"/>
</dbReference>
<dbReference type="RefSeq" id="WP_068373603.1">
    <property type="nucleotide sequence ID" value="NZ_LSNE01000003.1"/>
</dbReference>
<comment type="caution">
    <text evidence="1">The sequence shown here is derived from an EMBL/GenBank/DDBJ whole genome shotgun (WGS) entry which is preliminary data.</text>
</comment>
<keyword evidence="2" id="KW-1185">Reference proteome</keyword>
<dbReference type="OrthoDB" id="6389026at2"/>
<gene>
    <name evidence="1" type="ORF">AX660_08340</name>
</gene>
<sequence length="81" mass="9298">MNQAIQILDGAVYKEDKQSLEIQALNSGQLIYCYINGADTKTLLSLYANHQFNIEELLETLIENEQMDNEGQIHLHIDQFT</sequence>